<dbReference type="AlphaFoldDB" id="A0A239HPP9"/>
<dbReference type="PANTHER" id="PTHR32305">
    <property type="match status" value="1"/>
</dbReference>
<dbReference type="InterPro" id="IPR022385">
    <property type="entry name" value="Rhs_assc_core"/>
</dbReference>
<dbReference type="RefSeq" id="WP_042125334.1">
    <property type="nucleotide sequence ID" value="NZ_FZOL01000016.1"/>
</dbReference>
<dbReference type="NCBIfam" id="TIGR03696">
    <property type="entry name" value="Rhs_assc_core"/>
    <property type="match status" value="1"/>
</dbReference>
<dbReference type="OrthoDB" id="7056038at2"/>
<evidence type="ECO:0000313" key="3">
    <source>
        <dbReference type="Proteomes" id="UP000198407"/>
    </source>
</evidence>
<evidence type="ECO:0000313" key="2">
    <source>
        <dbReference type="EMBL" id="SNS83125.1"/>
    </source>
</evidence>
<name>A0A239HPP9_9PSED</name>
<dbReference type="InterPro" id="IPR041508">
    <property type="entry name" value="TcC-like_repeat"/>
</dbReference>
<dbReference type="SUPFAM" id="SSF55486">
    <property type="entry name" value="Metalloproteases ('zincins'), catalytic domain"/>
    <property type="match status" value="1"/>
</dbReference>
<feature type="compositionally biased region" description="Polar residues" evidence="1">
    <location>
        <begin position="226"/>
        <end position="243"/>
    </location>
</feature>
<dbReference type="Pfam" id="PF18807">
    <property type="entry name" value="TTc_toxin_rep"/>
    <property type="match status" value="1"/>
</dbReference>
<feature type="region of interest" description="Disordered" evidence="1">
    <location>
        <begin position="217"/>
        <end position="243"/>
    </location>
</feature>
<dbReference type="Proteomes" id="UP000198407">
    <property type="component" value="Unassembled WGS sequence"/>
</dbReference>
<dbReference type="InterPro" id="IPR050708">
    <property type="entry name" value="T6SS_VgrG/RHS"/>
</dbReference>
<dbReference type="Gene3D" id="3.40.390.10">
    <property type="entry name" value="Collagenase (Catalytic Domain)"/>
    <property type="match status" value="1"/>
</dbReference>
<protein>
    <submittedName>
        <fullName evidence="2">Insecticidal toxin complex protein TccC</fullName>
    </submittedName>
</protein>
<sequence length="942" mass="104380">MNTAAAAVHRHTPDIQAFDGRGLVVREVAYLRHPDDPQSRSLITQHQWDARGFLAQSADPRLRESGLCNLRQHTDLAGQVLCTRSADAGVSLVLNDAARRPAMRFDHIRLLADDREDQAEIVTRRWVYEDAQLPGRPLQISEQPAGQAARVTECFVYAGATPAQQALNLAGRCVRHYDPAGLLVTDQVALTGVPLSLTRFPLDAADDFATEVDWQAPEAFPRPDSPSHTSLSRTDASGAPLTSTDAAGHCQRIAYDVVGQVKGRWLTLKDGAERMIADARTYDAVGGLLHEVHGNGVQVSQAYEAQTRRLTAIRVERPAGHPLGAALLQDLRYEYDPVGNVTRIDNLAESRRFWRNQEVLPESTYRYDSLYRLVQATGREMASVRWQGGRQVSGPVALDDATYTRYTRSYCYDSGANLTQIRHSAPAAASSHTVDITVSDRSCRAVLSSLAATPEEVDALFSGAGGQRSLQPGQALQWTPRAELRGVALATREDGTADREHYRYDADSQRVLKFTRQANRTQRVLYLPGLELRSSGSGDASGEQLQVIRVDMARVLRWTQDKPQDIDNDRLCYSYTTLTGSCGLELDGQGAVISREEYYPYGGTAIWAAHTEVEFKTRRYSGKELDASGLYYFGHRYYQPWVGRWSSADPAGTADGLNAYVMVGNNPVSFFDSDGLMQRSPHAAGKRPATPPYAILTTGLTRFPSQERHQVLEALDEASGIMLKATQPEPLPDAEMQTWFGPAHGMQTWNVVLTWDRIAHLMAIYRSPNPGYEKFQRILSPDPEQYAAVNSDDPEGKVLVDTAFFDSGTSLQERAVTLIHEFSHLRDISKISVKGPGARDFFYLAEGDPRHDSDKIVNRGVVAASDITDTAALFNEIAELDGFAVQQVDETIMTYTHQRKFQFMTPRQARNEFETRPLLRARVAMKNADSIAHGANAIAARR</sequence>
<evidence type="ECO:0000256" key="1">
    <source>
        <dbReference type="SAM" id="MobiDB-lite"/>
    </source>
</evidence>
<reference evidence="3" key="1">
    <citation type="submission" date="2017-06" db="EMBL/GenBank/DDBJ databases">
        <authorList>
            <person name="Varghese N."/>
            <person name="Submissions S."/>
        </authorList>
    </citation>
    <scope>NUCLEOTIDE SEQUENCE [LARGE SCALE GENOMIC DNA]</scope>
    <source>
        <strain evidence="3">DSM 22348</strain>
    </source>
</reference>
<dbReference type="Gene3D" id="2.180.10.10">
    <property type="entry name" value="RHS repeat-associated core"/>
    <property type="match status" value="1"/>
</dbReference>
<dbReference type="GO" id="GO:0008237">
    <property type="term" value="F:metallopeptidase activity"/>
    <property type="evidence" value="ECO:0007669"/>
    <property type="project" value="InterPro"/>
</dbReference>
<keyword evidence="3" id="KW-1185">Reference proteome</keyword>
<dbReference type="EMBL" id="FZOL01000016">
    <property type="protein sequence ID" value="SNS83125.1"/>
    <property type="molecule type" value="Genomic_DNA"/>
</dbReference>
<dbReference type="PANTHER" id="PTHR32305:SF15">
    <property type="entry name" value="PROTEIN RHSA-RELATED"/>
    <property type="match status" value="1"/>
</dbReference>
<dbReference type="InterPro" id="IPR024079">
    <property type="entry name" value="MetalloPept_cat_dom_sf"/>
</dbReference>
<accession>A0A239HPP9</accession>
<proteinExistence type="predicted"/>
<gene>
    <name evidence="2" type="ORF">SAMN05444352_11633</name>
</gene>
<dbReference type="STRING" id="1215104.GCA_000730585_02704"/>
<organism evidence="2 3">
    <name type="scientific">Pseudomonas japonica</name>
    <dbReference type="NCBI Taxonomy" id="256466"/>
    <lineage>
        <taxon>Bacteria</taxon>
        <taxon>Pseudomonadati</taxon>
        <taxon>Pseudomonadota</taxon>
        <taxon>Gammaproteobacteria</taxon>
        <taxon>Pseudomonadales</taxon>
        <taxon>Pseudomonadaceae</taxon>
        <taxon>Pseudomonas</taxon>
    </lineage>
</organism>